<sequence>MLIRAATRADLPSLAPVITAAIEESQRAYLDPAQIASSRAIMGVDTQLVDDGTYFVVETDGAVAGCGGWSRRATLYGGDHSTGRDAALLDPATEPARIRAMYTHPAYTRRGVGRLVLAHCERAAHAEGFRTLELMATLSGQPLYAAAGFVAVEHLTDATGGAPVPLIKMRKRIEP</sequence>
<accession>A0ABQ4CGD5</accession>
<protein>
    <submittedName>
        <fullName evidence="4">Acetyltransferase</fullName>
    </submittedName>
</protein>
<evidence type="ECO:0000313" key="4">
    <source>
        <dbReference type="EMBL" id="GIF61837.1"/>
    </source>
</evidence>
<keyword evidence="1" id="KW-0808">Transferase</keyword>
<gene>
    <name evidence="4" type="ORF">Air01nite_79320</name>
</gene>
<proteinExistence type="predicted"/>
<dbReference type="InterPro" id="IPR016181">
    <property type="entry name" value="Acyl_CoA_acyltransferase"/>
</dbReference>
<evidence type="ECO:0000259" key="3">
    <source>
        <dbReference type="PROSITE" id="PS51186"/>
    </source>
</evidence>
<evidence type="ECO:0000256" key="1">
    <source>
        <dbReference type="ARBA" id="ARBA00022679"/>
    </source>
</evidence>
<dbReference type="PANTHER" id="PTHR43877">
    <property type="entry name" value="AMINOALKYLPHOSPHONATE N-ACETYLTRANSFERASE-RELATED-RELATED"/>
    <property type="match status" value="1"/>
</dbReference>
<feature type="domain" description="N-acetyltransferase" evidence="3">
    <location>
        <begin position="1"/>
        <end position="174"/>
    </location>
</feature>
<keyword evidence="2" id="KW-0012">Acyltransferase</keyword>
<dbReference type="Pfam" id="PF00583">
    <property type="entry name" value="Acetyltransf_1"/>
    <property type="match status" value="1"/>
</dbReference>
<reference evidence="4 5" key="1">
    <citation type="submission" date="2021-01" db="EMBL/GenBank/DDBJ databases">
        <title>Whole genome shotgun sequence of Asanoa iriomotensis NBRC 100142.</title>
        <authorList>
            <person name="Komaki H."/>
            <person name="Tamura T."/>
        </authorList>
    </citation>
    <scope>NUCLEOTIDE SEQUENCE [LARGE SCALE GENOMIC DNA]</scope>
    <source>
        <strain evidence="4 5">NBRC 100142</strain>
    </source>
</reference>
<name>A0ABQ4CGD5_9ACTN</name>
<dbReference type="PROSITE" id="PS51186">
    <property type="entry name" value="GNAT"/>
    <property type="match status" value="1"/>
</dbReference>
<organism evidence="4 5">
    <name type="scientific">Asanoa iriomotensis</name>
    <dbReference type="NCBI Taxonomy" id="234613"/>
    <lineage>
        <taxon>Bacteria</taxon>
        <taxon>Bacillati</taxon>
        <taxon>Actinomycetota</taxon>
        <taxon>Actinomycetes</taxon>
        <taxon>Micromonosporales</taxon>
        <taxon>Micromonosporaceae</taxon>
        <taxon>Asanoa</taxon>
    </lineage>
</organism>
<evidence type="ECO:0000256" key="2">
    <source>
        <dbReference type="ARBA" id="ARBA00023315"/>
    </source>
</evidence>
<keyword evidence="5" id="KW-1185">Reference proteome</keyword>
<dbReference type="InterPro" id="IPR050832">
    <property type="entry name" value="Bact_Acetyltransf"/>
</dbReference>
<dbReference type="Gene3D" id="3.40.630.30">
    <property type="match status" value="1"/>
</dbReference>
<dbReference type="CDD" id="cd04301">
    <property type="entry name" value="NAT_SF"/>
    <property type="match status" value="1"/>
</dbReference>
<evidence type="ECO:0000313" key="5">
    <source>
        <dbReference type="Proteomes" id="UP000624325"/>
    </source>
</evidence>
<dbReference type="EMBL" id="BONC01000139">
    <property type="protein sequence ID" value="GIF61837.1"/>
    <property type="molecule type" value="Genomic_DNA"/>
</dbReference>
<dbReference type="RefSeq" id="WP_203708666.1">
    <property type="nucleotide sequence ID" value="NZ_BAAALU010000005.1"/>
</dbReference>
<comment type="caution">
    <text evidence="4">The sequence shown here is derived from an EMBL/GenBank/DDBJ whole genome shotgun (WGS) entry which is preliminary data.</text>
</comment>
<dbReference type="InterPro" id="IPR000182">
    <property type="entry name" value="GNAT_dom"/>
</dbReference>
<dbReference type="Proteomes" id="UP000624325">
    <property type="component" value="Unassembled WGS sequence"/>
</dbReference>
<dbReference type="PANTHER" id="PTHR43877:SF1">
    <property type="entry name" value="ACETYLTRANSFERASE"/>
    <property type="match status" value="1"/>
</dbReference>
<dbReference type="SUPFAM" id="SSF55729">
    <property type="entry name" value="Acyl-CoA N-acyltransferases (Nat)"/>
    <property type="match status" value="1"/>
</dbReference>